<evidence type="ECO:0000313" key="10">
    <source>
        <dbReference type="EMBL" id="AMO19097.1"/>
    </source>
</evidence>
<feature type="transmembrane region" description="Helical" evidence="7">
    <location>
        <begin position="65"/>
        <end position="85"/>
    </location>
</feature>
<dbReference type="GO" id="GO:0016020">
    <property type="term" value="C:membrane"/>
    <property type="evidence" value="ECO:0007669"/>
    <property type="project" value="UniProtKB-SubCell"/>
</dbReference>
<name>A0AAI8CFF4_9FLAO</name>
<evidence type="ECO:0000259" key="8">
    <source>
        <dbReference type="Pfam" id="PF01694"/>
    </source>
</evidence>
<dbReference type="InterPro" id="IPR046483">
    <property type="entry name" value="DUF6576"/>
</dbReference>
<dbReference type="GO" id="GO:0006508">
    <property type="term" value="P:proteolysis"/>
    <property type="evidence" value="ECO:0007669"/>
    <property type="project" value="UniProtKB-KW"/>
</dbReference>
<organism evidence="10 11">
    <name type="scientific">Flavobacterium columnare</name>
    <dbReference type="NCBI Taxonomy" id="996"/>
    <lineage>
        <taxon>Bacteria</taxon>
        <taxon>Pseudomonadati</taxon>
        <taxon>Bacteroidota</taxon>
        <taxon>Flavobacteriia</taxon>
        <taxon>Flavobacteriales</taxon>
        <taxon>Flavobacteriaceae</taxon>
        <taxon>Flavobacterium</taxon>
    </lineage>
</organism>
<evidence type="ECO:0000256" key="7">
    <source>
        <dbReference type="SAM" id="Phobius"/>
    </source>
</evidence>
<evidence type="ECO:0000256" key="3">
    <source>
        <dbReference type="ARBA" id="ARBA00022692"/>
    </source>
</evidence>
<proteinExistence type="inferred from homology"/>
<dbReference type="Pfam" id="PF20216">
    <property type="entry name" value="DUF6576"/>
    <property type="match status" value="1"/>
</dbReference>
<evidence type="ECO:0000256" key="1">
    <source>
        <dbReference type="ARBA" id="ARBA00004141"/>
    </source>
</evidence>
<feature type="transmembrane region" description="Helical" evidence="7">
    <location>
        <begin position="134"/>
        <end position="153"/>
    </location>
</feature>
<reference evidence="10 11" key="2">
    <citation type="submission" date="2019-05" db="EMBL/GenBank/DDBJ databases">
        <authorList>
            <person name="Ravantti J.J."/>
        </authorList>
    </citation>
    <scope>NUCLEOTIDE SEQUENCE [LARGE SCALE GENOMIC DNA]</scope>
    <source>
        <strain evidence="10 11">B185</strain>
    </source>
</reference>
<evidence type="ECO:0000259" key="9">
    <source>
        <dbReference type="Pfam" id="PF20216"/>
    </source>
</evidence>
<dbReference type="SUPFAM" id="SSF144091">
    <property type="entry name" value="Rhomboid-like"/>
    <property type="match status" value="1"/>
</dbReference>
<dbReference type="RefSeq" id="WP_077225698.1">
    <property type="nucleotide sequence ID" value="NZ_CP010992.1"/>
</dbReference>
<feature type="transmembrane region" description="Helical" evidence="7">
    <location>
        <begin position="21"/>
        <end position="45"/>
    </location>
</feature>
<protein>
    <submittedName>
        <fullName evidence="10">Rhomboid family intramembrane serine protease</fullName>
    </submittedName>
</protein>
<dbReference type="Pfam" id="PF01694">
    <property type="entry name" value="Rhomboid"/>
    <property type="match status" value="1"/>
</dbReference>
<dbReference type="GeneID" id="60757442"/>
<keyword evidence="10" id="KW-0645">Protease</keyword>
<evidence type="ECO:0000313" key="11">
    <source>
        <dbReference type="Proteomes" id="UP000304840"/>
    </source>
</evidence>
<evidence type="ECO:0000256" key="5">
    <source>
        <dbReference type="ARBA" id="ARBA00022989"/>
    </source>
</evidence>
<keyword evidence="6 7" id="KW-0472">Membrane</keyword>
<comment type="similarity">
    <text evidence="2">Belongs to the peptidase S54 family.</text>
</comment>
<dbReference type="PANTHER" id="PTHR43731:SF14">
    <property type="entry name" value="PRESENILIN-ASSOCIATED RHOMBOID-LIKE PROTEIN, MITOCHONDRIAL"/>
    <property type="match status" value="1"/>
</dbReference>
<keyword evidence="4" id="KW-0378">Hydrolase</keyword>
<dbReference type="GO" id="GO:0004252">
    <property type="term" value="F:serine-type endopeptidase activity"/>
    <property type="evidence" value="ECO:0007669"/>
    <property type="project" value="InterPro"/>
</dbReference>
<dbReference type="Gene3D" id="1.20.1540.10">
    <property type="entry name" value="Rhomboid-like"/>
    <property type="match status" value="1"/>
</dbReference>
<feature type="transmembrane region" description="Helical" evidence="7">
    <location>
        <begin position="165"/>
        <end position="186"/>
    </location>
</feature>
<dbReference type="EMBL" id="CP010992">
    <property type="protein sequence ID" value="AMO19097.1"/>
    <property type="molecule type" value="Genomic_DNA"/>
</dbReference>
<dbReference type="InterPro" id="IPR050925">
    <property type="entry name" value="Rhomboid_protease_S54"/>
</dbReference>
<evidence type="ECO:0000256" key="6">
    <source>
        <dbReference type="ARBA" id="ARBA00023136"/>
    </source>
</evidence>
<accession>A0AAI8CFF4</accession>
<dbReference type="AlphaFoldDB" id="A0AAI8CFF4"/>
<comment type="subcellular location">
    <subcellularLocation>
        <location evidence="1">Membrane</location>
        <topology evidence="1">Multi-pass membrane protein</topology>
    </subcellularLocation>
</comment>
<dbReference type="InterPro" id="IPR022764">
    <property type="entry name" value="Peptidase_S54_rhomboid_dom"/>
</dbReference>
<keyword evidence="5 7" id="KW-1133">Transmembrane helix</keyword>
<dbReference type="PANTHER" id="PTHR43731">
    <property type="entry name" value="RHOMBOID PROTEASE"/>
    <property type="match status" value="1"/>
</dbReference>
<sequence length="293" mass="33635">MNILYDLKQQYKMGDLTLKLIFWNIILFVCPTFIVYLLKIGGMGVDVYQWVALSSNFKQLFCRPWSLISYCFFHSSFVHLIFNMLMLHFAGRIFTTYFTQKQLLSVYLLGGLFAGFIYIFTYLLFPFLSTKKTVLLVGASASIMAIVFATATYQPYMKIRLALFGNIYIWQIALAFLVIDLIQLPLKNTGGHISHLGGAFFGFVYIKLVQEGLDLGKGLNWVLDRVVNVFSGKKRTPFQSVYKNVSPANEVKSRIIKKDKTQQQIDEILDKISQSGYESLTKEEKEFLFRAGK</sequence>
<dbReference type="InterPro" id="IPR035952">
    <property type="entry name" value="Rhomboid-like_sf"/>
</dbReference>
<dbReference type="Proteomes" id="UP000304840">
    <property type="component" value="Chromosome"/>
</dbReference>
<keyword evidence="3 7" id="KW-0812">Transmembrane</keyword>
<gene>
    <name evidence="10" type="ORF">UN65_00890</name>
</gene>
<evidence type="ECO:0000256" key="2">
    <source>
        <dbReference type="ARBA" id="ARBA00009045"/>
    </source>
</evidence>
<feature type="domain" description="DUF6576" evidence="9">
    <location>
        <begin position="257"/>
        <end position="288"/>
    </location>
</feature>
<evidence type="ECO:0000256" key="4">
    <source>
        <dbReference type="ARBA" id="ARBA00022801"/>
    </source>
</evidence>
<feature type="domain" description="Peptidase S54 rhomboid" evidence="8">
    <location>
        <begin position="64"/>
        <end position="208"/>
    </location>
</feature>
<reference evidence="11" key="1">
    <citation type="submission" date="2016-03" db="EMBL/GenBank/DDBJ databases">
        <title>Flavobacterium columnare strain B185, complete genome.</title>
        <authorList>
            <person name="Sundberg L.-R."/>
            <person name="Papponen P."/>
            <person name="Laanto E."/>
        </authorList>
    </citation>
    <scope>NUCLEOTIDE SEQUENCE [LARGE SCALE GENOMIC DNA]</scope>
    <source>
        <strain evidence="11">B185</strain>
    </source>
</reference>
<feature type="transmembrane region" description="Helical" evidence="7">
    <location>
        <begin position="106"/>
        <end position="128"/>
    </location>
</feature>